<dbReference type="InterPro" id="IPR001714">
    <property type="entry name" value="Pept_M24_MAP"/>
</dbReference>
<dbReference type="Gene3D" id="3.40.350.10">
    <property type="entry name" value="Creatinase/prolidase N-terminal domain"/>
    <property type="match status" value="1"/>
</dbReference>
<evidence type="ECO:0000259" key="1">
    <source>
        <dbReference type="Pfam" id="PF00557"/>
    </source>
</evidence>
<dbReference type="SUPFAM" id="SSF55920">
    <property type="entry name" value="Creatinase/aminopeptidase"/>
    <property type="match status" value="1"/>
</dbReference>
<dbReference type="Pfam" id="PF01321">
    <property type="entry name" value="Creatinase_N"/>
    <property type="match status" value="1"/>
</dbReference>
<name>A0ABS7D966_9BACL</name>
<evidence type="ECO:0000313" key="4">
    <source>
        <dbReference type="Proteomes" id="UP000812277"/>
    </source>
</evidence>
<dbReference type="RefSeq" id="WP_219873749.1">
    <property type="nucleotide sequence ID" value="NZ_JAHZIJ010000013.1"/>
</dbReference>
<dbReference type="PRINTS" id="PR00599">
    <property type="entry name" value="MAPEPTIDASE"/>
</dbReference>
<feature type="domain" description="Peptidase M24" evidence="1">
    <location>
        <begin position="153"/>
        <end position="387"/>
    </location>
</feature>
<dbReference type="EMBL" id="JAHZIJ010000013">
    <property type="protein sequence ID" value="MBW7476416.1"/>
    <property type="molecule type" value="Genomic_DNA"/>
</dbReference>
<protein>
    <submittedName>
        <fullName evidence="3">Xaa-Pro peptidase family protein</fullName>
    </submittedName>
</protein>
<dbReference type="Gene3D" id="3.90.230.10">
    <property type="entry name" value="Creatinase/methionine aminopeptidase superfamily"/>
    <property type="match status" value="1"/>
</dbReference>
<dbReference type="Pfam" id="PF00557">
    <property type="entry name" value="Peptidase_M24"/>
    <property type="match status" value="1"/>
</dbReference>
<keyword evidence="4" id="KW-1185">Reference proteome</keyword>
<dbReference type="InterPro" id="IPR036005">
    <property type="entry name" value="Creatinase/aminopeptidase-like"/>
</dbReference>
<evidence type="ECO:0000313" key="3">
    <source>
        <dbReference type="EMBL" id="MBW7476416.1"/>
    </source>
</evidence>
<evidence type="ECO:0000259" key="2">
    <source>
        <dbReference type="Pfam" id="PF01321"/>
    </source>
</evidence>
<dbReference type="InterPro" id="IPR000994">
    <property type="entry name" value="Pept_M24"/>
</dbReference>
<proteinExistence type="predicted"/>
<organism evidence="3 4">
    <name type="scientific">Paenibacillus oenotherae</name>
    <dbReference type="NCBI Taxonomy" id="1435645"/>
    <lineage>
        <taxon>Bacteria</taxon>
        <taxon>Bacillati</taxon>
        <taxon>Bacillota</taxon>
        <taxon>Bacilli</taxon>
        <taxon>Bacillales</taxon>
        <taxon>Paenibacillaceae</taxon>
        <taxon>Paenibacillus</taxon>
    </lineage>
</organism>
<reference evidence="3 4" key="1">
    <citation type="submission" date="2021-07" db="EMBL/GenBank/DDBJ databases">
        <title>Paenibacillus radiodurans sp. nov., isolated from the southeastern edge of Tengger Desert.</title>
        <authorList>
            <person name="Zhang G."/>
        </authorList>
    </citation>
    <scope>NUCLEOTIDE SEQUENCE [LARGE SCALE GENOMIC DNA]</scope>
    <source>
        <strain evidence="3 4">DT7-4</strain>
    </source>
</reference>
<dbReference type="SUPFAM" id="SSF53092">
    <property type="entry name" value="Creatinase/prolidase N-terminal domain"/>
    <property type="match status" value="1"/>
</dbReference>
<dbReference type="InterPro" id="IPR000587">
    <property type="entry name" value="Creatinase_N"/>
</dbReference>
<dbReference type="InterPro" id="IPR029149">
    <property type="entry name" value="Creatin/AminoP/Spt16_N"/>
</dbReference>
<dbReference type="PANTHER" id="PTHR46112">
    <property type="entry name" value="AMINOPEPTIDASE"/>
    <property type="match status" value="1"/>
</dbReference>
<sequence length="404" mass="43802">MEQQLLPEEVRGRIHRLQLAMGHAGIEAFLITQHVDLYYYTGSMQAGYALVPLEGEPTFYVRRSVDRARREAAVRVEPLPALRIFRAALELDYPAVFATGRAAKIATEMDVLPAQSFMKLAEMIKGEGSSALVDGSALIRRIRMIKSPWEIGRIEAAAGIVAEALTEAANVLREGLSELELMARIEYELRIRGHVGAMRTRSYNMEIMTGMIGSGEAAAEPSAFDGPAGGRGLGPAAPQSVSRKLIKRDEPILIDIGCCVDGYVIDQTRTAVIGCLPDELAAAYVHSEAIIHRTEQLMLPGAVCETLYANSLQMAAEVGLSANFMGFGADQVRFLGHGIGLEVDEWPVLARGFGDPLEPGMVLAVEPKFTFPGQGVVGIENTYLITDQGPRQLTRSPEGLIIVP</sequence>
<accession>A0ABS7D966</accession>
<gene>
    <name evidence="3" type="ORF">K0T92_16915</name>
</gene>
<dbReference type="CDD" id="cd01066">
    <property type="entry name" value="APP_MetAP"/>
    <property type="match status" value="1"/>
</dbReference>
<comment type="caution">
    <text evidence="3">The sequence shown here is derived from an EMBL/GenBank/DDBJ whole genome shotgun (WGS) entry which is preliminary data.</text>
</comment>
<dbReference type="InterPro" id="IPR050659">
    <property type="entry name" value="Peptidase_M24B"/>
</dbReference>
<dbReference type="PANTHER" id="PTHR46112:SF2">
    <property type="entry name" value="XAA-PRO AMINOPEPTIDASE P-RELATED"/>
    <property type="match status" value="1"/>
</dbReference>
<dbReference type="Proteomes" id="UP000812277">
    <property type="component" value="Unassembled WGS sequence"/>
</dbReference>
<feature type="domain" description="Creatinase N-terminal" evidence="2">
    <location>
        <begin position="13"/>
        <end position="145"/>
    </location>
</feature>